<evidence type="ECO:0000313" key="2">
    <source>
        <dbReference type="Proteomes" id="UP000250053"/>
    </source>
</evidence>
<organism evidence="1 2">
    <name type="scientific">Mycobacterium phage PP</name>
    <dbReference type="NCBI Taxonomy" id="2077134"/>
    <lineage>
        <taxon>Viruses</taxon>
        <taxon>Duplodnaviria</taxon>
        <taxon>Heunggongvirae</taxon>
        <taxon>Uroviricota</taxon>
        <taxon>Caudoviricetes</taxon>
        <taxon>Sagamiharavirus</taxon>
        <taxon>Sagamiharavirus PP</taxon>
    </lineage>
</organism>
<protein>
    <recommendedName>
        <fullName evidence="3">Minor tail protein</fullName>
    </recommendedName>
</protein>
<dbReference type="Proteomes" id="UP000250053">
    <property type="component" value="Segment"/>
</dbReference>
<dbReference type="RefSeq" id="YP_010062237.1">
    <property type="nucleotide sequence ID" value="NC_054792.1"/>
</dbReference>
<proteinExistence type="predicted"/>
<accession>A0A2Z5XVD2</accession>
<reference evidence="1 2" key="1">
    <citation type="submission" date="2018-01" db="EMBL/GenBank/DDBJ databases">
        <title>Genome sequence of Mycobacterium phage PP.</title>
        <authorList>
            <person name="Uchiyama J."/>
            <person name="Matsuzaki S."/>
        </authorList>
    </citation>
    <scope>NUCLEOTIDE SEQUENCE [LARGE SCALE GENOMIC DNA]</scope>
</reference>
<evidence type="ECO:0000313" key="1">
    <source>
        <dbReference type="EMBL" id="BBC53810.1"/>
    </source>
</evidence>
<dbReference type="EMBL" id="AP018486">
    <property type="protein sequence ID" value="BBC53810.1"/>
    <property type="molecule type" value="Genomic_DNA"/>
</dbReference>
<name>A0A2Z5XVD2_9CAUD</name>
<evidence type="ECO:0008006" key="3">
    <source>
        <dbReference type="Google" id="ProtNLM"/>
    </source>
</evidence>
<sequence>MTGRIGDVEPERWCYSDTLLDRVYLGDLVLWDGVIPQLPVSHNATGPGDDATTWFNSSVTATWTHPGASGVNPAVVVGMVHYASSGDGVNTETRTATYGDVPMVSLGAYNFEPSSRAFIEVFGLLDPPEGPQTVSVRVQGSTTGRSMTACSMSYVNVGSFDGVVFNRASSGSSISVTSPSAEGEMVVSVMGAMATMSGYNQTERYYDNGGGSPDPRVLIGDAVGTGSDITFSATRGGSGTWAAIAVRVVPAVLESANEPVEVSLASVANAAGEWWVQPMAVYQPELNRTVIGAIASNGMTKLVERRHDTGEVRTYDVVGAPQDDHCVPAIWVKEGRRSVFAWHRHNADRIVRLRIGTADGDLASIAAGSITSTFTTAGDMLSYTQMVHRPSASDSTKDAFWMFFRRSNIGWVIIPFEVNQATGAVTWGTEQTVFRSPGHQLYAAIAEDESGANKIVRVACYHNPADNDGDGIDHAIWYFEIDTATGAITCPDHPALSANVISQTGFPIDMVNVTPRIVDNGSTNSRRLFAVRSGPDHPAIAYADWAKATPDAATYKVMEFDGASWSTREYGTAGARIGYTAAANYIPGMAFESPSNHRIVYTAHSDGTTETLKRHHRDSGDNDVATTLVSQPTASGRVARPYAPYSPGGKPPFDVVYNNITSYSPSSYTSYVMSSEAV</sequence>
<dbReference type="GeneID" id="64871898"/>
<keyword evidence="2" id="KW-1185">Reference proteome</keyword>
<dbReference type="KEGG" id="vg:64871898"/>